<dbReference type="PANTHER" id="PTHR42861">
    <property type="entry name" value="CALCIUM-TRANSPORTING ATPASE"/>
    <property type="match status" value="1"/>
</dbReference>
<dbReference type="InterPro" id="IPR023214">
    <property type="entry name" value="HAD_sf"/>
</dbReference>
<keyword evidence="3" id="KW-1185">Reference proteome</keyword>
<dbReference type="Gene3D" id="1.20.1110.10">
    <property type="entry name" value="Calcium-transporting ATPase, transmembrane domain"/>
    <property type="match status" value="1"/>
</dbReference>
<evidence type="ECO:0008006" key="4">
    <source>
        <dbReference type="Google" id="ProtNLM"/>
    </source>
</evidence>
<dbReference type="GeneID" id="77808676"/>
<gene>
    <name evidence="2" type="ORF">PtA15_3A78</name>
</gene>
<accession>A0ABY7CCE0</accession>
<evidence type="ECO:0000256" key="1">
    <source>
        <dbReference type="SAM" id="Phobius"/>
    </source>
</evidence>
<protein>
    <recommendedName>
        <fullName evidence="4">Cation-transporting P-type ATPase C-terminal domain-containing protein</fullName>
    </recommendedName>
</protein>
<keyword evidence="1" id="KW-0472">Membrane</keyword>
<dbReference type="RefSeq" id="XP_053018269.1">
    <property type="nucleotide sequence ID" value="XM_053167792.1"/>
</dbReference>
<sequence length="171" mass="18559">MFASKVLKEGPPPGSKFSSVDSMILDADGFPGVYPEHKYDIVKKLQSLGHMLARANVGIAVNEGATDAARGAADIVLTEPGLSTIVHAIRQSRIRMRNYSIYACAVTIRIVVGFAIMAFAFQFDFPPFMVLVIAILNDGTVMTISLDRVLPNSEPDHWDLFSNTANSEATV</sequence>
<evidence type="ECO:0000313" key="2">
    <source>
        <dbReference type="EMBL" id="WAQ82714.1"/>
    </source>
</evidence>
<dbReference type="SUPFAM" id="SSF56784">
    <property type="entry name" value="HAD-like"/>
    <property type="match status" value="1"/>
</dbReference>
<evidence type="ECO:0000313" key="3">
    <source>
        <dbReference type="Proteomes" id="UP001164743"/>
    </source>
</evidence>
<keyword evidence="1" id="KW-0812">Transmembrane</keyword>
<dbReference type="InterPro" id="IPR036412">
    <property type="entry name" value="HAD-like_sf"/>
</dbReference>
<dbReference type="EMBL" id="CP110423">
    <property type="protein sequence ID" value="WAQ82714.1"/>
    <property type="molecule type" value="Genomic_DNA"/>
</dbReference>
<proteinExistence type="predicted"/>
<reference evidence="2" key="1">
    <citation type="submission" date="2022-10" db="EMBL/GenBank/DDBJ databases">
        <title>Puccinia triticina Genome sequencing and assembly.</title>
        <authorList>
            <person name="Li C."/>
        </authorList>
    </citation>
    <scope>NUCLEOTIDE SEQUENCE</scope>
    <source>
        <strain evidence="2">Pt15</strain>
    </source>
</reference>
<dbReference type="Proteomes" id="UP001164743">
    <property type="component" value="Chromosome 3A"/>
</dbReference>
<dbReference type="Gene3D" id="3.40.50.1000">
    <property type="entry name" value="HAD superfamily/HAD-like"/>
    <property type="match status" value="1"/>
</dbReference>
<organism evidence="2 3">
    <name type="scientific">Puccinia triticina</name>
    <dbReference type="NCBI Taxonomy" id="208348"/>
    <lineage>
        <taxon>Eukaryota</taxon>
        <taxon>Fungi</taxon>
        <taxon>Dikarya</taxon>
        <taxon>Basidiomycota</taxon>
        <taxon>Pucciniomycotina</taxon>
        <taxon>Pucciniomycetes</taxon>
        <taxon>Pucciniales</taxon>
        <taxon>Pucciniaceae</taxon>
        <taxon>Puccinia</taxon>
    </lineage>
</organism>
<feature type="transmembrane region" description="Helical" evidence="1">
    <location>
        <begin position="99"/>
        <end position="121"/>
    </location>
</feature>
<name>A0ABY7CCE0_9BASI</name>
<keyword evidence="1" id="KW-1133">Transmembrane helix</keyword>